<gene>
    <name evidence="2" type="ORF">AMQ84_23235</name>
</gene>
<comment type="caution">
    <text evidence="2">The sequence shown here is derived from an EMBL/GenBank/DDBJ whole genome shotgun (WGS) entry which is preliminary data.</text>
</comment>
<keyword evidence="1" id="KW-0732">Signal</keyword>
<evidence type="ECO:0000313" key="3">
    <source>
        <dbReference type="Proteomes" id="UP000070475"/>
    </source>
</evidence>
<dbReference type="RefSeq" id="WP_060862297.1">
    <property type="nucleotide sequence ID" value="NZ_LIRB01000142.1"/>
</dbReference>
<dbReference type="EMBL" id="LIRB01000142">
    <property type="protein sequence ID" value="KWX73406.1"/>
    <property type="molecule type" value="Genomic_DNA"/>
</dbReference>
<protein>
    <submittedName>
        <fullName evidence="2">Uncharacterized protein</fullName>
    </submittedName>
</protein>
<organism evidence="2 3">
    <name type="scientific">Paenibacillus riograndensis</name>
    <dbReference type="NCBI Taxonomy" id="483937"/>
    <lineage>
        <taxon>Bacteria</taxon>
        <taxon>Bacillati</taxon>
        <taxon>Bacillota</taxon>
        <taxon>Bacilli</taxon>
        <taxon>Bacillales</taxon>
        <taxon>Paenibacillaceae</taxon>
        <taxon>Paenibacillus</taxon>
        <taxon>Paenibacillus sonchi group</taxon>
    </lineage>
</organism>
<feature type="signal peptide" evidence="1">
    <location>
        <begin position="1"/>
        <end position="19"/>
    </location>
</feature>
<evidence type="ECO:0000313" key="2">
    <source>
        <dbReference type="EMBL" id="KWX73406.1"/>
    </source>
</evidence>
<accession>A0A132TQS2</accession>
<dbReference type="Proteomes" id="UP000070475">
    <property type="component" value="Unassembled WGS sequence"/>
</dbReference>
<sequence>MKKKGIRIMVLLLLLFSMAVPVQSTSAASKSIKVKVTLVSAELTENNHVGNEWYTTASINGKEISEGSSVVLDLKSTESVKLKAYAEEQDKIPESATATASIKASAVTKTINKAVEVTVVENRGRYSGNTATWTFTFKVQKQ</sequence>
<feature type="chain" id="PRO_5039420269" evidence="1">
    <location>
        <begin position="20"/>
        <end position="142"/>
    </location>
</feature>
<dbReference type="OrthoDB" id="2678699at2"/>
<reference evidence="2 3" key="1">
    <citation type="submission" date="2015-08" db="EMBL/GenBank/DDBJ databases">
        <title>Genomes of Paenibacillus riograndensis.</title>
        <authorList>
            <person name="Sant'Anna F.H."/>
            <person name="Souza R."/>
            <person name="Ambrosini A."/>
            <person name="Bach E."/>
            <person name="Fernandes G."/>
            <person name="Balsanelli E."/>
            <person name="Baura V.A."/>
            <person name="Pedrosa F.O."/>
            <person name="Souza E.M."/>
            <person name="Passaglia L."/>
        </authorList>
    </citation>
    <scope>NUCLEOTIDE SEQUENCE [LARGE SCALE GENOMIC DNA]</scope>
    <source>
        <strain evidence="2 3">CAS34</strain>
    </source>
</reference>
<evidence type="ECO:0000256" key="1">
    <source>
        <dbReference type="SAM" id="SignalP"/>
    </source>
</evidence>
<name>A0A132TQS2_9BACL</name>
<keyword evidence="3" id="KW-1185">Reference proteome</keyword>
<dbReference type="AlphaFoldDB" id="A0A132TQS2"/>
<proteinExistence type="predicted"/>
<dbReference type="PATRIC" id="fig|483937.3.peg.6697"/>